<evidence type="ECO:0000313" key="3">
    <source>
        <dbReference type="EMBL" id="RLY04376.1"/>
    </source>
</evidence>
<feature type="transmembrane region" description="Helical" evidence="1">
    <location>
        <begin position="78"/>
        <end position="100"/>
    </location>
</feature>
<dbReference type="PANTHER" id="PTHR36834:SF2">
    <property type="entry name" value="MEMBRANE PROTEIN"/>
    <property type="match status" value="1"/>
</dbReference>
<accession>A0A3L9DSD9</accession>
<dbReference type="EMBL" id="RCVM01000003">
    <property type="protein sequence ID" value="RLY04376.1"/>
    <property type="molecule type" value="Genomic_DNA"/>
</dbReference>
<reference evidence="3 4" key="1">
    <citation type="submission" date="2018-10" db="EMBL/GenBank/DDBJ databases">
        <title>Streptococcus hillyeri sp. nov., isolated from equine tracheal sample.</title>
        <authorList>
            <person name="Macfadyen A.C."/>
            <person name="Waller A."/>
            <person name="Paterson G.K."/>
        </authorList>
    </citation>
    <scope>NUCLEOTIDE SEQUENCE [LARGE SCALE GENOMIC DNA]</scope>
    <source>
        <strain evidence="3 4">28462</strain>
    </source>
</reference>
<protein>
    <submittedName>
        <fullName evidence="3">VanZ family protein</fullName>
    </submittedName>
</protein>
<organism evidence="3 4">
    <name type="scientific">Streptococcus hillyeri</name>
    <dbReference type="NCBI Taxonomy" id="2282420"/>
    <lineage>
        <taxon>Bacteria</taxon>
        <taxon>Bacillati</taxon>
        <taxon>Bacillota</taxon>
        <taxon>Bacilli</taxon>
        <taxon>Lactobacillales</taxon>
        <taxon>Streptococcaceae</taxon>
        <taxon>Streptococcus</taxon>
    </lineage>
</organism>
<dbReference type="Proteomes" id="UP000279194">
    <property type="component" value="Unassembled WGS sequence"/>
</dbReference>
<keyword evidence="4" id="KW-1185">Reference proteome</keyword>
<evidence type="ECO:0000256" key="1">
    <source>
        <dbReference type="SAM" id="Phobius"/>
    </source>
</evidence>
<comment type="caution">
    <text evidence="3">The sequence shown here is derived from an EMBL/GenBank/DDBJ whole genome shotgun (WGS) entry which is preliminary data.</text>
</comment>
<gene>
    <name evidence="3" type="ORF">EAF07_02700</name>
</gene>
<feature type="transmembrane region" description="Helical" evidence="1">
    <location>
        <begin position="112"/>
        <end position="133"/>
    </location>
</feature>
<dbReference type="AlphaFoldDB" id="A0A3L9DSD9"/>
<keyword evidence="1" id="KW-1133">Transmembrane helix</keyword>
<dbReference type="InterPro" id="IPR006976">
    <property type="entry name" value="VanZ-like"/>
</dbReference>
<dbReference type="PANTHER" id="PTHR36834">
    <property type="entry name" value="MEMBRANE PROTEIN-RELATED"/>
    <property type="match status" value="1"/>
</dbReference>
<dbReference type="OrthoDB" id="4822551at2"/>
<proteinExistence type="predicted"/>
<name>A0A3L9DSD9_9STRE</name>
<dbReference type="RefSeq" id="WP_121834761.1">
    <property type="nucleotide sequence ID" value="NZ_RCVM01000003.1"/>
</dbReference>
<feature type="domain" description="VanZ-like" evidence="2">
    <location>
        <begin position="24"/>
        <end position="160"/>
    </location>
</feature>
<evidence type="ECO:0000259" key="2">
    <source>
        <dbReference type="Pfam" id="PF04892"/>
    </source>
</evidence>
<sequence>MSIFFDKQAELTSKGRQLTWSLVIIYCFLLVLLCWTPQYGIIEGVETPNVFSVGRMVFLLVPFNSLLSFGELDNLKEISWVIGQNLMNIFLIFPLMLGLLGLFPNLRSLKKIVFLSFAISLIIETGQLVLDVLIDANRVFEIDDLWTNTLGGAIAFWAFNRLQTLLRVGEKL</sequence>
<evidence type="ECO:0000313" key="4">
    <source>
        <dbReference type="Proteomes" id="UP000279194"/>
    </source>
</evidence>
<keyword evidence="1" id="KW-0812">Transmembrane</keyword>
<dbReference type="Pfam" id="PF04892">
    <property type="entry name" value="VanZ"/>
    <property type="match status" value="1"/>
</dbReference>
<keyword evidence="1" id="KW-0472">Membrane</keyword>
<dbReference type="InterPro" id="IPR053150">
    <property type="entry name" value="Teicoplanin_resist-assoc"/>
</dbReference>
<feature type="transmembrane region" description="Helical" evidence="1">
    <location>
        <begin position="20"/>
        <end position="41"/>
    </location>
</feature>